<dbReference type="AlphaFoldDB" id="A0A437MSM6"/>
<feature type="signal peptide" evidence="1">
    <location>
        <begin position="1"/>
        <end position="19"/>
    </location>
</feature>
<dbReference type="RefSeq" id="WP_127705040.1">
    <property type="nucleotide sequence ID" value="NZ_SACK01000004.1"/>
</dbReference>
<sequence>MRKILLLLLLIGSTFSANAQLFGYNWKEGYYIDLRGRKHLGFIADYVASKGIAGAYGSSFRFKYKDEDSKKIKAKDVRAFVVKPDKKQPTLRDSFIVATTNKLSDAPFLLVKINNNPVKLYSSVWNTASPGGVGAGFSVGISWSGETYYWGTGPDDVTKLTKKNFVEAASQFFADKPDIVAKITDKTYGWSDRENLIRFYLTGKWNEEDKTSSAGSSE</sequence>
<feature type="chain" id="PRO_5019178440" evidence="1">
    <location>
        <begin position="20"/>
        <end position="218"/>
    </location>
</feature>
<protein>
    <submittedName>
        <fullName evidence="2">Uncharacterized protein</fullName>
    </submittedName>
</protein>
<keyword evidence="3" id="KW-1185">Reference proteome</keyword>
<evidence type="ECO:0000313" key="3">
    <source>
        <dbReference type="Proteomes" id="UP000282759"/>
    </source>
</evidence>
<name>A0A437MSM6_9SPHI</name>
<evidence type="ECO:0000256" key="1">
    <source>
        <dbReference type="SAM" id="SignalP"/>
    </source>
</evidence>
<reference evidence="2 3" key="1">
    <citation type="submission" date="2019-01" db="EMBL/GenBank/DDBJ databases">
        <authorList>
            <person name="Chen W.-M."/>
        </authorList>
    </citation>
    <scope>NUCLEOTIDE SEQUENCE [LARGE SCALE GENOMIC DNA]</scope>
    <source>
        <strain evidence="2 3">YBJ-36</strain>
    </source>
</reference>
<accession>A0A437MSM6</accession>
<comment type="caution">
    <text evidence="2">The sequence shown here is derived from an EMBL/GenBank/DDBJ whole genome shotgun (WGS) entry which is preliminary data.</text>
</comment>
<evidence type="ECO:0000313" key="2">
    <source>
        <dbReference type="EMBL" id="RVU00661.1"/>
    </source>
</evidence>
<keyword evidence="1" id="KW-0732">Signal</keyword>
<dbReference type="Proteomes" id="UP000282759">
    <property type="component" value="Unassembled WGS sequence"/>
</dbReference>
<gene>
    <name evidence="2" type="ORF">EOD41_11720</name>
</gene>
<organism evidence="2 3">
    <name type="scientific">Mucilaginibacter limnophilus</name>
    <dbReference type="NCBI Taxonomy" id="1932778"/>
    <lineage>
        <taxon>Bacteria</taxon>
        <taxon>Pseudomonadati</taxon>
        <taxon>Bacteroidota</taxon>
        <taxon>Sphingobacteriia</taxon>
        <taxon>Sphingobacteriales</taxon>
        <taxon>Sphingobacteriaceae</taxon>
        <taxon>Mucilaginibacter</taxon>
    </lineage>
</organism>
<dbReference type="OrthoDB" id="758474at2"/>
<dbReference type="EMBL" id="SACK01000004">
    <property type="protein sequence ID" value="RVU00661.1"/>
    <property type="molecule type" value="Genomic_DNA"/>
</dbReference>
<proteinExistence type="predicted"/>